<dbReference type="GO" id="GO:0007219">
    <property type="term" value="P:Notch signaling pathway"/>
    <property type="evidence" value="ECO:0007669"/>
    <property type="project" value="InterPro"/>
</dbReference>
<reference evidence="5" key="1">
    <citation type="submission" date="2021-01" db="EMBL/GenBank/DDBJ databases">
        <authorList>
            <consortium name="Genoscope - CEA"/>
            <person name="William W."/>
        </authorList>
    </citation>
    <scope>NUCLEOTIDE SEQUENCE</scope>
</reference>
<comment type="caution">
    <text evidence="5">The sequence shown here is derived from an EMBL/GenBank/DDBJ whole genome shotgun (WGS) entry which is preliminary data.</text>
</comment>
<keyword evidence="6" id="KW-1185">Reference proteome</keyword>
<gene>
    <name evidence="5" type="ORF">PSON_ATCC_30995.1.T0860037</name>
</gene>
<dbReference type="InterPro" id="IPR018957">
    <property type="entry name" value="Znf_C3HC4_RING-type"/>
</dbReference>
<dbReference type="GO" id="GO:0016567">
    <property type="term" value="P:protein ubiquitination"/>
    <property type="evidence" value="ECO:0007669"/>
    <property type="project" value="InterPro"/>
</dbReference>
<name>A0A8S1PSW3_9CILI</name>
<dbReference type="Pfam" id="PF18102">
    <property type="entry name" value="DTC"/>
    <property type="match status" value="1"/>
</dbReference>
<keyword evidence="2" id="KW-0863">Zinc-finger</keyword>
<evidence type="ECO:0000259" key="4">
    <source>
        <dbReference type="PROSITE" id="PS50089"/>
    </source>
</evidence>
<feature type="compositionally biased region" description="Low complexity" evidence="3">
    <location>
        <begin position="195"/>
        <end position="205"/>
    </location>
</feature>
<dbReference type="AlphaFoldDB" id="A0A8S1PSW3"/>
<dbReference type="InterPro" id="IPR039398">
    <property type="entry name" value="Deltex_fam"/>
</dbReference>
<accession>A0A8S1PSW3</accession>
<sequence>MKTGKQILGEDIEKLQLIQKKINDSNLWKNPKIESNLQDINNRIQLILQILDNENKTEQQYQQMRNKILNDNQKQVLENLDSDTLYSYNLESLKGKPVQDQRQYNQQDITINEQHDQNPPQSQFSQQQNYNQKESNENDKNGFKTNSVFFNQNQQIIDDSCNSSIKKFDQQKIQCRQDQEKQTNKDKMELEQVENSNNNKKISDKIQNQNNQVKRKYEYKVDKEIYIKMKDDMYQFKMNIVDLPLNQEDGSISQCPICQEQCFSDSDIQDKYVVSLSCFHQYHYVCLQPLLNKNFVKCPICNQIFGQLTGDQPNGIMEIKTIRRNCVGYNCDTIQITYIFQNGKKNGKYYSGTTRYAYLPNNEEGQKVLKLLKKAFDQKLIFTIGTSLTTGQENCVVWNGIHHKTSLDGGPQRYGYPDPTYFDRVRDELKQKGIV</sequence>
<dbReference type="InterPro" id="IPR039396">
    <property type="entry name" value="Deltex_C"/>
</dbReference>
<feature type="domain" description="RING-type" evidence="4">
    <location>
        <begin position="255"/>
        <end position="302"/>
    </location>
</feature>
<protein>
    <recommendedName>
        <fullName evidence="4">RING-type domain-containing protein</fullName>
    </recommendedName>
</protein>
<feature type="compositionally biased region" description="Low complexity" evidence="3">
    <location>
        <begin position="117"/>
        <end position="132"/>
    </location>
</feature>
<proteinExistence type="predicted"/>
<dbReference type="PANTHER" id="PTHR12622">
    <property type="entry name" value="DELTEX-RELATED"/>
    <property type="match status" value="1"/>
</dbReference>
<evidence type="ECO:0000313" key="6">
    <source>
        <dbReference type="Proteomes" id="UP000692954"/>
    </source>
</evidence>
<keyword evidence="1" id="KW-0479">Metal-binding</keyword>
<dbReference type="OrthoDB" id="527344at2759"/>
<evidence type="ECO:0000256" key="1">
    <source>
        <dbReference type="ARBA" id="ARBA00022723"/>
    </source>
</evidence>
<dbReference type="PROSITE" id="PS50089">
    <property type="entry name" value="ZF_RING_2"/>
    <property type="match status" value="1"/>
</dbReference>
<dbReference type="Proteomes" id="UP000692954">
    <property type="component" value="Unassembled WGS sequence"/>
</dbReference>
<dbReference type="SMART" id="SM00184">
    <property type="entry name" value="RING"/>
    <property type="match status" value="1"/>
</dbReference>
<dbReference type="InterPro" id="IPR001841">
    <property type="entry name" value="Znf_RING"/>
</dbReference>
<dbReference type="CDD" id="cd09633">
    <property type="entry name" value="Deltex_C"/>
    <property type="match status" value="1"/>
</dbReference>
<feature type="region of interest" description="Disordered" evidence="3">
    <location>
        <begin position="176"/>
        <end position="205"/>
    </location>
</feature>
<dbReference type="Pfam" id="PF00097">
    <property type="entry name" value="zf-C3HC4"/>
    <property type="match status" value="1"/>
</dbReference>
<evidence type="ECO:0000313" key="5">
    <source>
        <dbReference type="EMBL" id="CAD8106121.1"/>
    </source>
</evidence>
<feature type="region of interest" description="Disordered" evidence="3">
    <location>
        <begin position="114"/>
        <end position="145"/>
    </location>
</feature>
<keyword evidence="2" id="KW-0862">Zinc</keyword>
<evidence type="ECO:0000256" key="2">
    <source>
        <dbReference type="PROSITE-ProRule" id="PRU00175"/>
    </source>
</evidence>
<organism evidence="5 6">
    <name type="scientific">Paramecium sonneborni</name>
    <dbReference type="NCBI Taxonomy" id="65129"/>
    <lineage>
        <taxon>Eukaryota</taxon>
        <taxon>Sar</taxon>
        <taxon>Alveolata</taxon>
        <taxon>Ciliophora</taxon>
        <taxon>Intramacronucleata</taxon>
        <taxon>Oligohymenophorea</taxon>
        <taxon>Peniculida</taxon>
        <taxon>Parameciidae</taxon>
        <taxon>Paramecium</taxon>
    </lineage>
</organism>
<dbReference type="GO" id="GO:0008270">
    <property type="term" value="F:zinc ion binding"/>
    <property type="evidence" value="ECO:0007669"/>
    <property type="project" value="UniProtKB-KW"/>
</dbReference>
<evidence type="ECO:0000256" key="3">
    <source>
        <dbReference type="SAM" id="MobiDB-lite"/>
    </source>
</evidence>
<feature type="compositionally biased region" description="Basic and acidic residues" evidence="3">
    <location>
        <begin position="176"/>
        <end position="190"/>
    </location>
</feature>
<dbReference type="EMBL" id="CAJJDN010000086">
    <property type="protein sequence ID" value="CAD8106121.1"/>
    <property type="molecule type" value="Genomic_DNA"/>
</dbReference>